<reference evidence="3" key="3">
    <citation type="submission" date="2022-11" db="EMBL/GenBank/DDBJ databases">
        <title>Draft genome sequence of Sellimonas catena strain 18CBH55.</title>
        <authorList>
            <person name="Hisatomi A."/>
            <person name="Ohkuma M."/>
            <person name="Sakamoto M."/>
        </authorList>
    </citation>
    <scope>NUCLEOTIDE SEQUENCE</scope>
    <source>
        <strain evidence="3">18CBH55</strain>
    </source>
</reference>
<dbReference type="InterPro" id="IPR025962">
    <property type="entry name" value="SdpI/YhfL"/>
</dbReference>
<organism evidence="2 4">
    <name type="scientific">Sellimonas catena</name>
    <dbReference type="NCBI Taxonomy" id="2994035"/>
    <lineage>
        <taxon>Bacteria</taxon>
        <taxon>Bacillati</taxon>
        <taxon>Bacillota</taxon>
        <taxon>Clostridia</taxon>
        <taxon>Lachnospirales</taxon>
        <taxon>Lachnospiraceae</taxon>
        <taxon>Sellimonas</taxon>
    </lineage>
</organism>
<comment type="caution">
    <text evidence="2">The sequence shown here is derived from an EMBL/GenBank/DDBJ whole genome shotgun (WGS) entry which is preliminary data.</text>
</comment>
<accession>A0A9W6C4Q2</accession>
<evidence type="ECO:0008006" key="5">
    <source>
        <dbReference type="Google" id="ProtNLM"/>
    </source>
</evidence>
<dbReference type="EMBL" id="BSCH01000017">
    <property type="protein sequence ID" value="GLG91150.1"/>
    <property type="molecule type" value="Genomic_DNA"/>
</dbReference>
<evidence type="ECO:0000313" key="2">
    <source>
        <dbReference type="EMBL" id="GLG03799.1"/>
    </source>
</evidence>
<sequence>MGFWIFMFLMTLWIPLTMIGFGRYFQKKAPKEINAAFGYRTKRSMKNRDTWTFAHNYFGKLWYICGSILLLPSILVMLFVIGKSEDTIGTAGGILCVIQMIFLVEPIWPTERALKNMFDKNGNRKQEG</sequence>
<reference evidence="3" key="4">
    <citation type="submission" date="2022-11" db="EMBL/GenBank/DDBJ databases">
        <title>Draft genome sequence of Sellimonas catena strain 18CBH55.</title>
        <authorList>
            <person name="Atsushi H."/>
            <person name="Moriya O."/>
            <person name="Mitsuo S."/>
        </authorList>
    </citation>
    <scope>NUCLEOTIDE SEQUENCE</scope>
    <source>
        <strain evidence="3">18CBH55</strain>
    </source>
</reference>
<feature type="transmembrane region" description="Helical" evidence="1">
    <location>
        <begin position="88"/>
        <end position="108"/>
    </location>
</feature>
<reference evidence="2 4" key="5">
    <citation type="journal article" date="2023" name="Int. J. Syst. Evol. Microbiol.">
        <title>Sellimonas catena sp. nov., isolated from human faeces.</title>
        <authorList>
            <person name="Hisatomi A."/>
            <person name="Ohkuma M."/>
            <person name="Sakamoto M."/>
        </authorList>
    </citation>
    <scope>NUCLEOTIDE SEQUENCE [LARGE SCALE GENOMIC DNA]</scope>
    <source>
        <strain evidence="2 4">12EGH17</strain>
        <strain evidence="3">18CBH55</strain>
    </source>
</reference>
<gene>
    <name evidence="2" type="ORF">Selli1_09730</name>
    <name evidence="3" type="ORF">Selli2_25770</name>
</gene>
<name>A0A9W6C4Q2_9FIRM</name>
<proteinExistence type="predicted"/>
<evidence type="ECO:0000313" key="3">
    <source>
        <dbReference type="EMBL" id="GLG91150.1"/>
    </source>
</evidence>
<dbReference type="RefSeq" id="WP_087167965.1">
    <property type="nucleotide sequence ID" value="NZ_BSBO01000007.1"/>
</dbReference>
<protein>
    <recommendedName>
        <fullName evidence="5">SdpI family protein</fullName>
    </recommendedName>
</protein>
<dbReference type="Pfam" id="PF13630">
    <property type="entry name" value="SdpI"/>
    <property type="match status" value="1"/>
</dbReference>
<feature type="transmembrane region" description="Helical" evidence="1">
    <location>
        <begin position="6"/>
        <end position="25"/>
    </location>
</feature>
<evidence type="ECO:0000256" key="1">
    <source>
        <dbReference type="SAM" id="Phobius"/>
    </source>
</evidence>
<dbReference type="Proteomes" id="UP001145145">
    <property type="component" value="Unassembled WGS sequence"/>
</dbReference>
<dbReference type="EMBL" id="BSBO01000007">
    <property type="protein sequence ID" value="GLG03799.1"/>
    <property type="molecule type" value="Genomic_DNA"/>
</dbReference>
<dbReference type="Proteomes" id="UP001145094">
    <property type="component" value="Unassembled WGS sequence"/>
</dbReference>
<reference evidence="2" key="2">
    <citation type="submission" date="2022-11" db="EMBL/GenBank/DDBJ databases">
        <title>Draft genome sequence of Sellimonas catena strain 12EGH17.</title>
        <authorList>
            <person name="Atsushi H."/>
            <person name="Moriya O."/>
            <person name="Mitsuo S."/>
        </authorList>
    </citation>
    <scope>NUCLEOTIDE SEQUENCE</scope>
    <source>
        <strain evidence="2">12EGH17</strain>
    </source>
</reference>
<dbReference type="AlphaFoldDB" id="A0A9W6C4Q2"/>
<reference evidence="2" key="1">
    <citation type="submission" date="2022-11" db="EMBL/GenBank/DDBJ databases">
        <title>Draft genome sequence of Sellimonas catena strain 12EGH17.</title>
        <authorList>
            <person name="Hisatomi A."/>
            <person name="Ohkuma M."/>
            <person name="Sakamoto M."/>
        </authorList>
    </citation>
    <scope>NUCLEOTIDE SEQUENCE</scope>
    <source>
        <strain evidence="2">12EGH17</strain>
    </source>
</reference>
<evidence type="ECO:0000313" key="4">
    <source>
        <dbReference type="Proteomes" id="UP001145145"/>
    </source>
</evidence>
<keyword evidence="1" id="KW-1133">Transmembrane helix</keyword>
<feature type="transmembrane region" description="Helical" evidence="1">
    <location>
        <begin position="61"/>
        <end position="82"/>
    </location>
</feature>
<keyword evidence="1" id="KW-0472">Membrane</keyword>
<keyword evidence="1" id="KW-0812">Transmembrane</keyword>
<keyword evidence="4" id="KW-1185">Reference proteome</keyword>